<reference evidence="1 2" key="2">
    <citation type="journal article" date="2019" name="G3 (Bethesda)">
        <title>Hybrid Assembly of the Genome of the Entomopathogenic Nematode Steinernema carpocapsae Identifies the X-Chromosome.</title>
        <authorList>
            <person name="Serra L."/>
            <person name="Macchietto M."/>
            <person name="Macias-Munoz A."/>
            <person name="McGill C.J."/>
            <person name="Rodriguez I.M."/>
            <person name="Rodriguez B."/>
            <person name="Murad R."/>
            <person name="Mortazavi A."/>
        </authorList>
    </citation>
    <scope>NUCLEOTIDE SEQUENCE [LARGE SCALE GENOMIC DNA]</scope>
    <source>
        <strain evidence="1 2">ALL</strain>
    </source>
</reference>
<keyword evidence="2" id="KW-1185">Reference proteome</keyword>
<comment type="caution">
    <text evidence="1">The sequence shown here is derived from an EMBL/GenBank/DDBJ whole genome shotgun (WGS) entry which is preliminary data.</text>
</comment>
<dbReference type="AlphaFoldDB" id="A0A4U5NS36"/>
<sequence>MTLVTFKIQTVPRLLDFFFVRPERGQCHSALRTVPMCHPRPNGDCRQSNAATFDITKVEEERERRKRRKWADLLRSSR</sequence>
<proteinExistence type="predicted"/>
<gene>
    <name evidence="1" type="ORF">L596_011083</name>
</gene>
<accession>A0A4U5NS36</accession>
<evidence type="ECO:0000313" key="1">
    <source>
        <dbReference type="EMBL" id="TKR86499.1"/>
    </source>
</evidence>
<dbReference type="Proteomes" id="UP000298663">
    <property type="component" value="Unassembled WGS sequence"/>
</dbReference>
<reference evidence="1 2" key="1">
    <citation type="journal article" date="2015" name="Genome Biol.">
        <title>Comparative genomics of Steinernema reveals deeply conserved gene regulatory networks.</title>
        <authorList>
            <person name="Dillman A.R."/>
            <person name="Macchietto M."/>
            <person name="Porter C.F."/>
            <person name="Rogers A."/>
            <person name="Williams B."/>
            <person name="Antoshechkin I."/>
            <person name="Lee M.M."/>
            <person name="Goodwin Z."/>
            <person name="Lu X."/>
            <person name="Lewis E.E."/>
            <person name="Goodrich-Blair H."/>
            <person name="Stock S.P."/>
            <person name="Adams B.J."/>
            <person name="Sternberg P.W."/>
            <person name="Mortazavi A."/>
        </authorList>
    </citation>
    <scope>NUCLEOTIDE SEQUENCE [LARGE SCALE GENOMIC DNA]</scope>
    <source>
        <strain evidence="1 2">ALL</strain>
    </source>
</reference>
<dbReference type="EMBL" id="AZBU02000003">
    <property type="protein sequence ID" value="TKR86499.1"/>
    <property type="molecule type" value="Genomic_DNA"/>
</dbReference>
<protein>
    <submittedName>
        <fullName evidence="1">Uncharacterized protein</fullName>
    </submittedName>
</protein>
<name>A0A4U5NS36_STECR</name>
<organism evidence="1 2">
    <name type="scientific">Steinernema carpocapsae</name>
    <name type="common">Entomopathogenic nematode</name>
    <dbReference type="NCBI Taxonomy" id="34508"/>
    <lineage>
        <taxon>Eukaryota</taxon>
        <taxon>Metazoa</taxon>
        <taxon>Ecdysozoa</taxon>
        <taxon>Nematoda</taxon>
        <taxon>Chromadorea</taxon>
        <taxon>Rhabditida</taxon>
        <taxon>Tylenchina</taxon>
        <taxon>Panagrolaimomorpha</taxon>
        <taxon>Strongyloidoidea</taxon>
        <taxon>Steinernematidae</taxon>
        <taxon>Steinernema</taxon>
    </lineage>
</organism>
<evidence type="ECO:0000313" key="2">
    <source>
        <dbReference type="Proteomes" id="UP000298663"/>
    </source>
</evidence>